<dbReference type="PANTHER" id="PTHR11142">
    <property type="entry name" value="PSEUDOURIDYLATE SYNTHASE"/>
    <property type="match status" value="1"/>
</dbReference>
<dbReference type="InterPro" id="IPR020103">
    <property type="entry name" value="PsdUridine_synth_cat_dom_sf"/>
</dbReference>
<sequence length="330" mass="36393">MLCLALLSGFRQLPRPPNLATRAVAPRVSLATPNEATLNCLVLVSYDGSFSKGSCYNRNDPVQAGQPNATVEGLLEVALDAVLPHPNYICLASRTDKGVSARMNYGVGALAGPRAWKMVTGIYRNEFLRFGLRLCDLRPLPQKFRVRWPSRGMVCDAMTERKRYEYFITHGGRAPECSHDGSEDCQPWHLKEVLNVSAMQESAGAFVGEHDFHTFTSQHGLQRNATRRILHVGVEKVAAATNTLPELLCVSILGESFLYRMVRYIVFALVLAGRHRPGATAAGYRRLLAPSASRSAKRKQKQQLGLGPAPARGLQLAEVYLSRRMDMGVS</sequence>
<dbReference type="Pfam" id="PF01416">
    <property type="entry name" value="PseudoU_synth_1"/>
    <property type="match status" value="1"/>
</dbReference>
<dbReference type="InterPro" id="IPR020095">
    <property type="entry name" value="PsdUridine_synth_TruA_C"/>
</dbReference>
<keyword evidence="2 4" id="KW-0819">tRNA processing</keyword>
<dbReference type="GO" id="GO:0003723">
    <property type="term" value="F:RNA binding"/>
    <property type="evidence" value="ECO:0007669"/>
    <property type="project" value="InterPro"/>
</dbReference>
<dbReference type="Proteomes" id="UP001152797">
    <property type="component" value="Unassembled WGS sequence"/>
</dbReference>
<dbReference type="GO" id="GO:0160147">
    <property type="term" value="F:tRNA pseudouridine(38-40) synthase activity"/>
    <property type="evidence" value="ECO:0007669"/>
    <property type="project" value="UniProtKB-EC"/>
</dbReference>
<dbReference type="Gene3D" id="3.30.70.660">
    <property type="entry name" value="Pseudouridine synthase I, catalytic domain, C-terminal subdomain"/>
    <property type="match status" value="1"/>
</dbReference>
<dbReference type="AlphaFoldDB" id="A0A9P1G9V0"/>
<dbReference type="EMBL" id="CAMXCT030003190">
    <property type="protein sequence ID" value="CAL4790262.1"/>
    <property type="molecule type" value="Genomic_DNA"/>
</dbReference>
<keyword evidence="3 4" id="KW-0413">Isomerase</keyword>
<evidence type="ECO:0000313" key="8">
    <source>
        <dbReference type="Proteomes" id="UP001152797"/>
    </source>
</evidence>
<dbReference type="InterPro" id="IPR020094">
    <property type="entry name" value="TruA/RsuA/RluB/E/F_N"/>
</dbReference>
<dbReference type="PANTHER" id="PTHR11142:SF0">
    <property type="entry name" value="TRNA PSEUDOURIDINE SYNTHASE-LIKE 1"/>
    <property type="match status" value="1"/>
</dbReference>
<evidence type="ECO:0000256" key="3">
    <source>
        <dbReference type="ARBA" id="ARBA00023235"/>
    </source>
</evidence>
<evidence type="ECO:0000259" key="5">
    <source>
        <dbReference type="Pfam" id="PF01416"/>
    </source>
</evidence>
<evidence type="ECO:0000256" key="4">
    <source>
        <dbReference type="RuleBase" id="RU003792"/>
    </source>
</evidence>
<dbReference type="Gene3D" id="3.30.70.580">
    <property type="entry name" value="Pseudouridine synthase I, catalytic domain, N-terminal subdomain"/>
    <property type="match status" value="1"/>
</dbReference>
<dbReference type="InterPro" id="IPR001406">
    <property type="entry name" value="PsdUridine_synth_TruA"/>
</dbReference>
<dbReference type="InterPro" id="IPR020097">
    <property type="entry name" value="PsdUridine_synth_TruA_a/b_dom"/>
</dbReference>
<organism evidence="6">
    <name type="scientific">Cladocopium goreaui</name>
    <dbReference type="NCBI Taxonomy" id="2562237"/>
    <lineage>
        <taxon>Eukaryota</taxon>
        <taxon>Sar</taxon>
        <taxon>Alveolata</taxon>
        <taxon>Dinophyceae</taxon>
        <taxon>Suessiales</taxon>
        <taxon>Symbiodiniaceae</taxon>
        <taxon>Cladocopium</taxon>
    </lineage>
</organism>
<dbReference type="OrthoDB" id="25767at2759"/>
<protein>
    <recommendedName>
        <fullName evidence="4">tRNA pseudouridine synthase</fullName>
        <ecNumber evidence="4">5.4.99.12</ecNumber>
    </recommendedName>
</protein>
<evidence type="ECO:0000313" key="6">
    <source>
        <dbReference type="EMBL" id="CAI4002950.1"/>
    </source>
</evidence>
<dbReference type="GO" id="GO:0031119">
    <property type="term" value="P:tRNA pseudouridine synthesis"/>
    <property type="evidence" value="ECO:0007669"/>
    <property type="project" value="TreeGrafter"/>
</dbReference>
<dbReference type="EMBL" id="CAMXCT010003190">
    <property type="protein sequence ID" value="CAI4002950.1"/>
    <property type="molecule type" value="Genomic_DNA"/>
</dbReference>
<evidence type="ECO:0000256" key="2">
    <source>
        <dbReference type="ARBA" id="ARBA00022694"/>
    </source>
</evidence>
<reference evidence="7" key="2">
    <citation type="submission" date="2024-04" db="EMBL/GenBank/DDBJ databases">
        <authorList>
            <person name="Chen Y."/>
            <person name="Shah S."/>
            <person name="Dougan E. K."/>
            <person name="Thang M."/>
            <person name="Chan C."/>
        </authorList>
    </citation>
    <scope>NUCLEOTIDE SEQUENCE [LARGE SCALE GENOMIC DNA]</scope>
</reference>
<accession>A0A9P1G9V0</accession>
<reference evidence="6" key="1">
    <citation type="submission" date="2022-10" db="EMBL/GenBank/DDBJ databases">
        <authorList>
            <person name="Chen Y."/>
            <person name="Dougan E. K."/>
            <person name="Chan C."/>
            <person name="Rhodes N."/>
            <person name="Thang M."/>
        </authorList>
    </citation>
    <scope>NUCLEOTIDE SEQUENCE</scope>
</reference>
<comment type="caution">
    <text evidence="6">The sequence shown here is derived from an EMBL/GenBank/DDBJ whole genome shotgun (WGS) entry which is preliminary data.</text>
</comment>
<dbReference type="EMBL" id="CAMXCT020003190">
    <property type="protein sequence ID" value="CAL1156325.1"/>
    <property type="molecule type" value="Genomic_DNA"/>
</dbReference>
<gene>
    <name evidence="6" type="ORF">C1SCF055_LOCUS28860</name>
</gene>
<comment type="catalytic activity">
    <reaction evidence="4">
        <text>uridine(38/39/40) in tRNA = pseudouridine(38/39/40) in tRNA</text>
        <dbReference type="Rhea" id="RHEA:22376"/>
        <dbReference type="Rhea" id="RHEA-COMP:10085"/>
        <dbReference type="Rhea" id="RHEA-COMP:10087"/>
        <dbReference type="ChEBI" id="CHEBI:65314"/>
        <dbReference type="ChEBI" id="CHEBI:65315"/>
        <dbReference type="EC" id="5.4.99.12"/>
    </reaction>
</comment>
<dbReference type="SUPFAM" id="SSF55120">
    <property type="entry name" value="Pseudouridine synthase"/>
    <property type="match status" value="1"/>
</dbReference>
<dbReference type="EC" id="5.4.99.12" evidence="4"/>
<feature type="domain" description="Pseudouridine synthase I TruA alpha/beta" evidence="5">
    <location>
        <begin position="205"/>
        <end position="276"/>
    </location>
</feature>
<comment type="similarity">
    <text evidence="1 4">Belongs to the tRNA pseudouridine synthase TruA family.</text>
</comment>
<evidence type="ECO:0000313" key="7">
    <source>
        <dbReference type="EMBL" id="CAL1156325.1"/>
    </source>
</evidence>
<keyword evidence="8" id="KW-1185">Reference proteome</keyword>
<name>A0A9P1G9V0_9DINO</name>
<evidence type="ECO:0000256" key="1">
    <source>
        <dbReference type="ARBA" id="ARBA00009375"/>
    </source>
</evidence>
<proteinExistence type="inferred from homology"/>